<evidence type="ECO:0000256" key="3">
    <source>
        <dbReference type="ARBA" id="ARBA00023098"/>
    </source>
</evidence>
<dbReference type="InterPro" id="IPR050301">
    <property type="entry name" value="NTE"/>
</dbReference>
<feature type="active site" description="Nucleophile" evidence="4">
    <location>
        <position position="42"/>
    </location>
</feature>
<keyword evidence="3 4" id="KW-0443">Lipid metabolism</keyword>
<dbReference type="Pfam" id="PF01734">
    <property type="entry name" value="Patatin"/>
    <property type="match status" value="1"/>
</dbReference>
<evidence type="ECO:0000256" key="2">
    <source>
        <dbReference type="ARBA" id="ARBA00022963"/>
    </source>
</evidence>
<comment type="caution">
    <text evidence="6">The sequence shown here is derived from an EMBL/GenBank/DDBJ whole genome shotgun (WGS) entry which is preliminary data.</text>
</comment>
<protein>
    <recommendedName>
        <fullName evidence="5">PNPLA domain-containing protein</fullName>
    </recommendedName>
</protein>
<dbReference type="InterPro" id="IPR002641">
    <property type="entry name" value="PNPLA_dom"/>
</dbReference>
<feature type="domain" description="PNPLA" evidence="5">
    <location>
        <begin position="9"/>
        <end position="171"/>
    </location>
</feature>
<evidence type="ECO:0000313" key="6">
    <source>
        <dbReference type="EMBL" id="OGE89801.1"/>
    </source>
</evidence>
<evidence type="ECO:0000256" key="4">
    <source>
        <dbReference type="PROSITE-ProRule" id="PRU01161"/>
    </source>
</evidence>
<dbReference type="SUPFAM" id="SSF52151">
    <property type="entry name" value="FabD/lysophospholipase-like"/>
    <property type="match status" value="1"/>
</dbReference>
<accession>A0A1F5PIT8</accession>
<evidence type="ECO:0000259" key="5">
    <source>
        <dbReference type="PROSITE" id="PS51635"/>
    </source>
</evidence>
<dbReference type="Gene3D" id="3.40.1090.10">
    <property type="entry name" value="Cytosolic phospholipase A2 catalytic domain"/>
    <property type="match status" value="1"/>
</dbReference>
<dbReference type="AlphaFoldDB" id="A0A1F5PIT8"/>
<gene>
    <name evidence="6" type="ORF">A3E29_00230</name>
</gene>
<dbReference type="PROSITE" id="PS51635">
    <property type="entry name" value="PNPLA"/>
    <property type="match status" value="1"/>
</dbReference>
<dbReference type="InterPro" id="IPR016035">
    <property type="entry name" value="Acyl_Trfase/lysoPLipase"/>
</dbReference>
<feature type="short sequence motif" description="GXSXG" evidence="4">
    <location>
        <begin position="40"/>
        <end position="44"/>
    </location>
</feature>
<dbReference type="GO" id="GO:0016787">
    <property type="term" value="F:hydrolase activity"/>
    <property type="evidence" value="ECO:0007669"/>
    <property type="project" value="UniProtKB-UniRule"/>
</dbReference>
<dbReference type="GO" id="GO:0016042">
    <property type="term" value="P:lipid catabolic process"/>
    <property type="evidence" value="ECO:0007669"/>
    <property type="project" value="UniProtKB-UniRule"/>
</dbReference>
<evidence type="ECO:0000256" key="1">
    <source>
        <dbReference type="ARBA" id="ARBA00022801"/>
    </source>
</evidence>
<proteinExistence type="predicted"/>
<reference evidence="6 7" key="1">
    <citation type="journal article" date="2016" name="Nat. Commun.">
        <title>Thousands of microbial genomes shed light on interconnected biogeochemical processes in an aquifer system.</title>
        <authorList>
            <person name="Anantharaman K."/>
            <person name="Brown C.T."/>
            <person name="Hug L.A."/>
            <person name="Sharon I."/>
            <person name="Castelle C.J."/>
            <person name="Probst A.J."/>
            <person name="Thomas B.C."/>
            <person name="Singh A."/>
            <person name="Wilkins M.J."/>
            <person name="Karaoz U."/>
            <person name="Brodie E.L."/>
            <person name="Williams K.H."/>
            <person name="Hubbard S.S."/>
            <person name="Banfield J.F."/>
        </authorList>
    </citation>
    <scope>NUCLEOTIDE SEQUENCE [LARGE SCALE GENOMIC DNA]</scope>
</reference>
<evidence type="ECO:0000313" key="7">
    <source>
        <dbReference type="Proteomes" id="UP000177682"/>
    </source>
</evidence>
<feature type="short sequence motif" description="DGA/G" evidence="4">
    <location>
        <begin position="158"/>
        <end position="160"/>
    </location>
</feature>
<keyword evidence="2 4" id="KW-0442">Lipid degradation</keyword>
<name>A0A1F5PIT8_9BACT</name>
<dbReference type="EMBL" id="MFEY01000008">
    <property type="protein sequence ID" value="OGE89801.1"/>
    <property type="molecule type" value="Genomic_DNA"/>
</dbReference>
<sequence>MIQRPKIGLALSGSAGRAAAHVGIIEVFLENGIPIDVIVGCSSGALVAVSYAAGTMDAMRQISLTINKRILWDHVSLRGARGGLFHFHNPVAEDTLKKITKGLKFEDLPVKAGVTTSDIRSGELITITAGSLTQALKASVALPGLFEPVMINNRLLVDGGLINVVPALPTKQLGADIVIGIDLARTKFLYQRKLWFWRIIRSLRRLVGIEYVHYQIISPLTSKILDRLESNGYKRSHVPNMLRVFFWGVDHSFDVEKELSEEQRACDIMIEPDVKTWSGKWGLNNIWGIYQEGRRAGLAAIPQIRQLMAKHEQETEKVKV</sequence>
<feature type="active site" description="Proton acceptor" evidence="4">
    <location>
        <position position="158"/>
    </location>
</feature>
<organism evidence="6 7">
    <name type="scientific">Candidatus Doudnabacteria bacterium RIFCSPHIGHO2_12_FULL_48_16</name>
    <dbReference type="NCBI Taxonomy" id="1817838"/>
    <lineage>
        <taxon>Bacteria</taxon>
        <taxon>Candidatus Doudnaibacteriota</taxon>
    </lineage>
</organism>
<comment type="caution">
    <text evidence="4">Lacks conserved residue(s) required for the propagation of feature annotation.</text>
</comment>
<dbReference type="Proteomes" id="UP000177682">
    <property type="component" value="Unassembled WGS sequence"/>
</dbReference>
<dbReference type="PANTHER" id="PTHR14226">
    <property type="entry name" value="NEUROPATHY TARGET ESTERASE/SWISS CHEESE D.MELANOGASTER"/>
    <property type="match status" value="1"/>
</dbReference>
<keyword evidence="1 4" id="KW-0378">Hydrolase</keyword>
<dbReference type="PANTHER" id="PTHR14226:SF29">
    <property type="entry name" value="NEUROPATHY TARGET ESTERASE SWS"/>
    <property type="match status" value="1"/>
</dbReference>